<evidence type="ECO:0000313" key="2">
    <source>
        <dbReference type="Proteomes" id="UP001454036"/>
    </source>
</evidence>
<dbReference type="PANTHER" id="PTHR48475:SF2">
    <property type="entry name" value="RIBONUCLEASE H"/>
    <property type="match status" value="1"/>
</dbReference>
<accession>A0AAV3Q5D4</accession>
<dbReference type="Proteomes" id="UP001454036">
    <property type="component" value="Unassembled WGS sequence"/>
</dbReference>
<dbReference type="PANTHER" id="PTHR48475">
    <property type="entry name" value="RIBONUCLEASE H"/>
    <property type="match status" value="1"/>
</dbReference>
<comment type="caution">
    <text evidence="1">The sequence shown here is derived from an EMBL/GenBank/DDBJ whole genome shotgun (WGS) entry which is preliminary data.</text>
</comment>
<dbReference type="EMBL" id="BAABME010020084">
    <property type="protein sequence ID" value="GAA0159304.1"/>
    <property type="molecule type" value="Genomic_DNA"/>
</dbReference>
<organism evidence="1 2">
    <name type="scientific">Lithospermum erythrorhizon</name>
    <name type="common">Purple gromwell</name>
    <name type="synonym">Lithospermum officinale var. erythrorhizon</name>
    <dbReference type="NCBI Taxonomy" id="34254"/>
    <lineage>
        <taxon>Eukaryota</taxon>
        <taxon>Viridiplantae</taxon>
        <taxon>Streptophyta</taxon>
        <taxon>Embryophyta</taxon>
        <taxon>Tracheophyta</taxon>
        <taxon>Spermatophyta</taxon>
        <taxon>Magnoliopsida</taxon>
        <taxon>eudicotyledons</taxon>
        <taxon>Gunneridae</taxon>
        <taxon>Pentapetalae</taxon>
        <taxon>asterids</taxon>
        <taxon>lamiids</taxon>
        <taxon>Boraginales</taxon>
        <taxon>Boraginaceae</taxon>
        <taxon>Boraginoideae</taxon>
        <taxon>Lithospermeae</taxon>
        <taxon>Lithospermum</taxon>
    </lineage>
</organism>
<keyword evidence="2" id="KW-1185">Reference proteome</keyword>
<reference evidence="1 2" key="1">
    <citation type="submission" date="2024-01" db="EMBL/GenBank/DDBJ databases">
        <title>The complete chloroplast genome sequence of Lithospermum erythrorhizon: insights into the phylogenetic relationship among Boraginaceae species and the maternal lineages of purple gromwells.</title>
        <authorList>
            <person name="Okada T."/>
            <person name="Watanabe K."/>
        </authorList>
    </citation>
    <scope>NUCLEOTIDE SEQUENCE [LARGE SCALE GENOMIC DNA]</scope>
</reference>
<dbReference type="AlphaFoldDB" id="A0AAV3Q5D4"/>
<evidence type="ECO:0000313" key="1">
    <source>
        <dbReference type="EMBL" id="GAA0159304.1"/>
    </source>
</evidence>
<protein>
    <recommendedName>
        <fullName evidence="3">Reverse transcriptase RNase H-like domain-containing protein</fullName>
    </recommendedName>
</protein>
<name>A0AAV3Q5D4_LITER</name>
<sequence length="145" mass="16445">MHRTSRKLKIYNESHPIQVVTDQPMKRVITSPQQSGRLTTWAIELSKFDISYVPRTSIKAKALTYFVTECTTETPQIIEGSSDFKLGTNNPEWTMFVDGARNEKGSGAGILILGPENVIMEYALRFTFPPPITKQSMRPWLLDLP</sequence>
<evidence type="ECO:0008006" key="3">
    <source>
        <dbReference type="Google" id="ProtNLM"/>
    </source>
</evidence>
<gene>
    <name evidence="1" type="ORF">LIER_38835</name>
</gene>
<proteinExistence type="predicted"/>